<dbReference type="InterPro" id="IPR036938">
    <property type="entry name" value="PAP2/HPO_sf"/>
</dbReference>
<evidence type="ECO:0000256" key="6">
    <source>
        <dbReference type="ARBA" id="ARBA00023136"/>
    </source>
</evidence>
<dbReference type="EMBL" id="VHLG01000002">
    <property type="protein sequence ID" value="TPW32413.1"/>
    <property type="molecule type" value="Genomic_DNA"/>
</dbReference>
<name>A0A506UD94_9HYPH</name>
<keyword evidence="6 7" id="KW-0472">Membrane</keyword>
<evidence type="ECO:0000256" key="2">
    <source>
        <dbReference type="ARBA" id="ARBA00022475"/>
    </source>
</evidence>
<dbReference type="InterPro" id="IPR000326">
    <property type="entry name" value="PAP2/HPO"/>
</dbReference>
<dbReference type="SUPFAM" id="SSF48317">
    <property type="entry name" value="Acid phosphatase/Vanadium-dependent haloperoxidase"/>
    <property type="match status" value="1"/>
</dbReference>
<evidence type="ECO:0000256" key="3">
    <source>
        <dbReference type="ARBA" id="ARBA00022692"/>
    </source>
</evidence>
<evidence type="ECO:0000259" key="8">
    <source>
        <dbReference type="SMART" id="SM00014"/>
    </source>
</evidence>
<protein>
    <submittedName>
        <fullName evidence="9">Phosphatase PAP2 family protein</fullName>
    </submittedName>
</protein>
<dbReference type="Gene3D" id="1.20.144.10">
    <property type="entry name" value="Phosphatidic acid phosphatase type 2/haloperoxidase"/>
    <property type="match status" value="1"/>
</dbReference>
<evidence type="ECO:0000256" key="5">
    <source>
        <dbReference type="ARBA" id="ARBA00022989"/>
    </source>
</evidence>
<feature type="transmembrane region" description="Helical" evidence="7">
    <location>
        <begin position="216"/>
        <end position="235"/>
    </location>
</feature>
<keyword evidence="4" id="KW-0378">Hydrolase</keyword>
<evidence type="ECO:0000256" key="1">
    <source>
        <dbReference type="ARBA" id="ARBA00004651"/>
    </source>
</evidence>
<evidence type="ECO:0000313" key="10">
    <source>
        <dbReference type="Proteomes" id="UP000318801"/>
    </source>
</evidence>
<evidence type="ECO:0000256" key="7">
    <source>
        <dbReference type="SAM" id="Phobius"/>
    </source>
</evidence>
<proteinExistence type="predicted"/>
<gene>
    <name evidence="9" type="ORF">FJU08_05275</name>
</gene>
<evidence type="ECO:0000313" key="9">
    <source>
        <dbReference type="EMBL" id="TPW32413.1"/>
    </source>
</evidence>
<dbReference type="GO" id="GO:0005886">
    <property type="term" value="C:plasma membrane"/>
    <property type="evidence" value="ECO:0007669"/>
    <property type="project" value="UniProtKB-SubCell"/>
</dbReference>
<accession>A0A506UD94</accession>
<feature type="transmembrane region" description="Helical" evidence="7">
    <location>
        <begin position="193"/>
        <end position="210"/>
    </location>
</feature>
<comment type="subcellular location">
    <subcellularLocation>
        <location evidence="1">Cell membrane</location>
        <topology evidence="1">Multi-pass membrane protein</topology>
    </subcellularLocation>
</comment>
<sequence length="258" mass="27917">MSMSDRPAFPPGRPVVRSGRFMPGPQRRIRFAATCWPEFLLPGATLVVLCLAVLDQPVVMAADGILPAFRQLAVALTDLSTSMWVLSVSLVFACRALAASAGGGPRRQRVTALLLGQQALYVFAALASAAFAANIIKRLIGRARPELFDSLGFFHFGGGLMSYAHQSFPSGHSTAAGAFFMAMSMLAPRYRPLFVSFALFFGFARIAAGAHYPSDVAAGLVFGAWVAFCMALLFSRYRLVFTPDRSGRPVLRRHCLPH</sequence>
<comment type="caution">
    <text evidence="9">The sequence shown here is derived from an EMBL/GenBank/DDBJ whole genome shotgun (WGS) entry which is preliminary data.</text>
</comment>
<keyword evidence="3 7" id="KW-0812">Transmembrane</keyword>
<keyword evidence="5 7" id="KW-1133">Transmembrane helix</keyword>
<dbReference type="GO" id="GO:0016787">
    <property type="term" value="F:hydrolase activity"/>
    <property type="evidence" value="ECO:0007669"/>
    <property type="project" value="UniProtKB-KW"/>
</dbReference>
<dbReference type="PANTHER" id="PTHR14969:SF62">
    <property type="entry name" value="DECAPRENYLPHOSPHORYL-5-PHOSPHORIBOSE PHOSPHATASE RV3807C-RELATED"/>
    <property type="match status" value="1"/>
</dbReference>
<dbReference type="Pfam" id="PF01569">
    <property type="entry name" value="PAP2"/>
    <property type="match status" value="1"/>
</dbReference>
<keyword evidence="10" id="KW-1185">Reference proteome</keyword>
<dbReference type="OrthoDB" id="9801622at2"/>
<dbReference type="SMART" id="SM00014">
    <property type="entry name" value="acidPPc"/>
    <property type="match status" value="1"/>
</dbReference>
<reference evidence="9 10" key="1">
    <citation type="submission" date="2019-06" db="EMBL/GenBank/DDBJ databases">
        <authorList>
            <person name="Li M."/>
        </authorList>
    </citation>
    <scope>NUCLEOTIDE SEQUENCE [LARGE SCALE GENOMIC DNA]</scope>
    <source>
        <strain evidence="9 10">BGMRC2036</strain>
    </source>
</reference>
<feature type="domain" description="Phosphatidic acid phosphatase type 2/haloperoxidase" evidence="8">
    <location>
        <begin position="118"/>
        <end position="231"/>
    </location>
</feature>
<keyword evidence="2" id="KW-1003">Cell membrane</keyword>
<feature type="transmembrane region" description="Helical" evidence="7">
    <location>
        <begin position="119"/>
        <end position="140"/>
    </location>
</feature>
<evidence type="ECO:0000256" key="4">
    <source>
        <dbReference type="ARBA" id="ARBA00022801"/>
    </source>
</evidence>
<dbReference type="Proteomes" id="UP000318801">
    <property type="component" value="Unassembled WGS sequence"/>
</dbReference>
<dbReference type="PANTHER" id="PTHR14969">
    <property type="entry name" value="SPHINGOSINE-1-PHOSPHATE PHOSPHOHYDROLASE"/>
    <property type="match status" value="1"/>
</dbReference>
<dbReference type="AlphaFoldDB" id="A0A506UD94"/>
<feature type="transmembrane region" description="Helical" evidence="7">
    <location>
        <begin position="71"/>
        <end position="98"/>
    </location>
</feature>
<organism evidence="9 10">
    <name type="scientific">Martelella alba</name>
    <dbReference type="NCBI Taxonomy" id="2590451"/>
    <lineage>
        <taxon>Bacteria</taxon>
        <taxon>Pseudomonadati</taxon>
        <taxon>Pseudomonadota</taxon>
        <taxon>Alphaproteobacteria</taxon>
        <taxon>Hyphomicrobiales</taxon>
        <taxon>Aurantimonadaceae</taxon>
        <taxon>Martelella</taxon>
    </lineage>
</organism>